<dbReference type="InterPro" id="IPR029479">
    <property type="entry name" value="Nitroreductase"/>
</dbReference>
<dbReference type="InterPro" id="IPR000415">
    <property type="entry name" value="Nitroreductase-like"/>
</dbReference>
<accession>A0A421B515</accession>
<evidence type="ECO:0000313" key="3">
    <source>
        <dbReference type="EMBL" id="RLK59481.1"/>
    </source>
</evidence>
<dbReference type="SUPFAM" id="SSF55469">
    <property type="entry name" value="FMN-dependent nitroreductase-like"/>
    <property type="match status" value="1"/>
</dbReference>
<evidence type="ECO:0000313" key="4">
    <source>
        <dbReference type="Proteomes" id="UP000282454"/>
    </source>
</evidence>
<proteinExistence type="predicted"/>
<dbReference type="Pfam" id="PF00881">
    <property type="entry name" value="Nitroreductase"/>
    <property type="match status" value="1"/>
</dbReference>
<gene>
    <name evidence="3" type="ORF">CLV68_3970</name>
</gene>
<dbReference type="Proteomes" id="UP000282454">
    <property type="component" value="Unassembled WGS sequence"/>
</dbReference>
<name>A0A421B515_9PSEU</name>
<dbReference type="PANTHER" id="PTHR43745">
    <property type="entry name" value="NITROREDUCTASE MJ1384-RELATED"/>
    <property type="match status" value="1"/>
</dbReference>
<sequence length="473" mass="51717">MRSSPVNVATTSEYTEMFQLRPGVFSARSATEEVHLVRWQLWQHDESFGKLSEDQARALERLAAGPCSAMDLSQGVDEPAPLVRALRAGGWLTTIVYEGDRALYTVLPLDPPPAETVTSECELVLSRFAVMRREGDGLVVESPVAWAQMHIHDPQLAAILMGADGGSASGVRTRFEKDLRLSGLLVPAGSEETNPASSQWRSHELWFHQRSRRGNGGYFGAGYGRTQWAHGAMDLLPARRTSFSAPAIELYRPELAALRLEDTTLTTAVEERRSVRVHDDTSPMTADQLGEFLFRCARVRGTFVADGIEYASRPLPSGGGVAELELYPVVRQVEGLAPGMYHYDSHAHQLRMARGPGHEVTRLLRTAAHTAVVQTRPQVLIVISARFGRLMRTYEEMPYSIVLKHVGVLYQTMYLVATAMGLAPCGLGGGDAAAFTAAIGADPLMEASVGEFMLGSRPPGDEYRDTSAHEPAE</sequence>
<dbReference type="EMBL" id="RCDD01000002">
    <property type="protein sequence ID" value="RLK59481.1"/>
    <property type="molecule type" value="Genomic_DNA"/>
</dbReference>
<dbReference type="InterPro" id="IPR020051">
    <property type="entry name" value="SagB-type_dehydrogenase"/>
</dbReference>
<keyword evidence="4" id="KW-1185">Reference proteome</keyword>
<organism evidence="3 4">
    <name type="scientific">Actinokineospora cianjurensis</name>
    <dbReference type="NCBI Taxonomy" id="585224"/>
    <lineage>
        <taxon>Bacteria</taxon>
        <taxon>Bacillati</taxon>
        <taxon>Actinomycetota</taxon>
        <taxon>Actinomycetes</taxon>
        <taxon>Pseudonocardiales</taxon>
        <taxon>Pseudonocardiaceae</taxon>
        <taxon>Actinokineospora</taxon>
    </lineage>
</organism>
<dbReference type="GO" id="GO:0016491">
    <property type="term" value="F:oxidoreductase activity"/>
    <property type="evidence" value="ECO:0007669"/>
    <property type="project" value="InterPro"/>
</dbReference>
<comment type="caution">
    <text evidence="3">The sequence shown here is derived from an EMBL/GenBank/DDBJ whole genome shotgun (WGS) entry which is preliminary data.</text>
</comment>
<dbReference type="Pfam" id="PF22767">
    <property type="entry name" value="ThcOx"/>
    <property type="match status" value="1"/>
</dbReference>
<dbReference type="PANTHER" id="PTHR43745:SF2">
    <property type="entry name" value="NITROREDUCTASE MJ1384-RELATED"/>
    <property type="match status" value="1"/>
</dbReference>
<dbReference type="InterPro" id="IPR052544">
    <property type="entry name" value="Bacteriocin_Proc_Enz"/>
</dbReference>
<dbReference type="InterPro" id="IPR054488">
    <property type="entry name" value="ThcOx_dom2"/>
</dbReference>
<dbReference type="CDD" id="cd02142">
    <property type="entry name" value="McbC_SagB-like_oxidoreductase"/>
    <property type="match status" value="1"/>
</dbReference>
<feature type="domain" description="Nitroreductase" evidence="1">
    <location>
        <begin position="270"/>
        <end position="454"/>
    </location>
</feature>
<dbReference type="AlphaFoldDB" id="A0A421B515"/>
<dbReference type="RefSeq" id="WP_121392248.1">
    <property type="nucleotide sequence ID" value="NZ_RCDD01000002.1"/>
</dbReference>
<evidence type="ECO:0000259" key="2">
    <source>
        <dbReference type="Pfam" id="PF22767"/>
    </source>
</evidence>
<feature type="domain" description="Cyanobactin oxidase ThcOx second" evidence="2">
    <location>
        <begin position="123"/>
        <end position="214"/>
    </location>
</feature>
<evidence type="ECO:0000259" key="1">
    <source>
        <dbReference type="Pfam" id="PF00881"/>
    </source>
</evidence>
<dbReference type="NCBIfam" id="TIGR03605">
    <property type="entry name" value="antibiot_sagB"/>
    <property type="match status" value="1"/>
</dbReference>
<dbReference type="Gene3D" id="3.40.109.10">
    <property type="entry name" value="NADH Oxidase"/>
    <property type="match status" value="1"/>
</dbReference>
<dbReference type="OrthoDB" id="3723182at2"/>
<protein>
    <submittedName>
        <fullName evidence="3">SagB-type dehydrogenase family enzyme</fullName>
    </submittedName>
</protein>
<reference evidence="3 4" key="1">
    <citation type="submission" date="2018-10" db="EMBL/GenBank/DDBJ databases">
        <title>Genomic Encyclopedia of Archaeal and Bacterial Type Strains, Phase II (KMG-II): from individual species to whole genera.</title>
        <authorList>
            <person name="Goeker M."/>
        </authorList>
    </citation>
    <scope>NUCLEOTIDE SEQUENCE [LARGE SCALE GENOMIC DNA]</scope>
    <source>
        <strain evidence="3 4">DSM 45657</strain>
    </source>
</reference>